<sequence length="186" mass="20331">MIEEIEVLMRHWGEQIGRGGLGGGSISSTLAGFIDWQGAPPRGEPGTRDPVGGYSMDHRAREVQACVDAVERQGEQGKHLARLARLRYLGGRTVAAQMAALDMAAGADRTYRNHVHRLHELVLAELRRRHAGTLEAVRRLPSQLEKQRRLAARRAKQAAKGLAGHYRSSDVSPPSAPASPRQPPSE</sequence>
<name>A0A1A9KGX8_9PSED</name>
<evidence type="ECO:0000313" key="3">
    <source>
        <dbReference type="Proteomes" id="UP000077748"/>
    </source>
</evidence>
<proteinExistence type="predicted"/>
<dbReference type="Proteomes" id="UP000077748">
    <property type="component" value="Chromosome"/>
</dbReference>
<feature type="compositionally biased region" description="Pro residues" evidence="1">
    <location>
        <begin position="174"/>
        <end position="186"/>
    </location>
</feature>
<organism evidence="2 3">
    <name type="scientific">Pseudomonas citronellolis</name>
    <dbReference type="NCBI Taxonomy" id="53408"/>
    <lineage>
        <taxon>Bacteria</taxon>
        <taxon>Pseudomonadati</taxon>
        <taxon>Pseudomonadota</taxon>
        <taxon>Gammaproteobacteria</taxon>
        <taxon>Pseudomonadales</taxon>
        <taxon>Pseudomonadaceae</taxon>
        <taxon>Pseudomonas</taxon>
    </lineage>
</organism>
<accession>A0A1A9KGX8</accession>
<feature type="compositionally biased region" description="Low complexity" evidence="1">
    <location>
        <begin position="158"/>
        <end position="173"/>
    </location>
</feature>
<dbReference type="RefSeq" id="WP_064584035.1">
    <property type="nucleotide sequence ID" value="NZ_CP015878.1"/>
</dbReference>
<protein>
    <submittedName>
        <fullName evidence="2">Uncharacterized protein</fullName>
    </submittedName>
</protein>
<dbReference type="EMBL" id="CP015878">
    <property type="protein sequence ID" value="ANI16782.1"/>
    <property type="molecule type" value="Genomic_DNA"/>
</dbReference>
<reference evidence="2 3" key="1">
    <citation type="submission" date="2016-05" db="EMBL/GenBank/DDBJ databases">
        <title>Genome Sequence of Pseudomonas citronellolis Strain SJTE-3, an Estrogens and Persistent Organic Pollutants degradation strain.</title>
        <authorList>
            <person name="Liang R."/>
        </authorList>
    </citation>
    <scope>NUCLEOTIDE SEQUENCE [LARGE SCALE GENOMIC DNA]</scope>
    <source>
        <strain evidence="2 3">SJTE-3</strain>
    </source>
</reference>
<gene>
    <name evidence="2" type="ORF">A9C11_23665</name>
</gene>
<feature type="region of interest" description="Disordered" evidence="1">
    <location>
        <begin position="147"/>
        <end position="186"/>
    </location>
</feature>
<evidence type="ECO:0000256" key="1">
    <source>
        <dbReference type="SAM" id="MobiDB-lite"/>
    </source>
</evidence>
<evidence type="ECO:0000313" key="2">
    <source>
        <dbReference type="EMBL" id="ANI16782.1"/>
    </source>
</evidence>
<dbReference type="AlphaFoldDB" id="A0A1A9KGX8"/>